<keyword evidence="2" id="KW-1185">Reference proteome</keyword>
<sequence>MTMCGAVSWRTILYICCNDRILTFQAERVYNIIWGCSMPHANIGIILQGIGKLWGSGTCRAILFYMEMIENRAMAMQCY</sequence>
<comment type="caution">
    <text evidence="1">The sequence shown here is derived from an EMBL/GenBank/DDBJ whole genome shotgun (WGS) entry which is preliminary data.</text>
</comment>
<name>A0AAV6ZV86_ENGPU</name>
<organism evidence="1 2">
    <name type="scientific">Engystomops pustulosus</name>
    <name type="common">Tungara frog</name>
    <name type="synonym">Physalaemus pustulosus</name>
    <dbReference type="NCBI Taxonomy" id="76066"/>
    <lineage>
        <taxon>Eukaryota</taxon>
        <taxon>Metazoa</taxon>
        <taxon>Chordata</taxon>
        <taxon>Craniata</taxon>
        <taxon>Vertebrata</taxon>
        <taxon>Euteleostomi</taxon>
        <taxon>Amphibia</taxon>
        <taxon>Batrachia</taxon>
        <taxon>Anura</taxon>
        <taxon>Neobatrachia</taxon>
        <taxon>Hyloidea</taxon>
        <taxon>Leptodactylidae</taxon>
        <taxon>Leiuperinae</taxon>
        <taxon>Engystomops</taxon>
    </lineage>
</organism>
<evidence type="ECO:0000313" key="1">
    <source>
        <dbReference type="EMBL" id="KAG8549973.1"/>
    </source>
</evidence>
<evidence type="ECO:0008006" key="3">
    <source>
        <dbReference type="Google" id="ProtNLM"/>
    </source>
</evidence>
<dbReference type="AlphaFoldDB" id="A0AAV6ZV86"/>
<protein>
    <recommendedName>
        <fullName evidence="3">Pentatricopeptide repeat-containing protein</fullName>
    </recommendedName>
</protein>
<accession>A0AAV6ZV86</accession>
<proteinExistence type="predicted"/>
<dbReference type="Proteomes" id="UP000824782">
    <property type="component" value="Unassembled WGS sequence"/>
</dbReference>
<gene>
    <name evidence="1" type="ORF">GDO81_030191</name>
</gene>
<dbReference type="EMBL" id="WNYA01000110">
    <property type="protein sequence ID" value="KAG8549973.1"/>
    <property type="molecule type" value="Genomic_DNA"/>
</dbReference>
<reference evidence="1" key="1">
    <citation type="thesis" date="2020" institute="ProQuest LLC" country="789 East Eisenhower Parkway, Ann Arbor, MI, USA">
        <title>Comparative Genomics and Chromosome Evolution.</title>
        <authorList>
            <person name="Mudd A.B."/>
        </authorList>
    </citation>
    <scope>NUCLEOTIDE SEQUENCE</scope>
    <source>
        <strain evidence="1">237g6f4</strain>
        <tissue evidence="1">Blood</tissue>
    </source>
</reference>
<evidence type="ECO:0000313" key="2">
    <source>
        <dbReference type="Proteomes" id="UP000824782"/>
    </source>
</evidence>